<reference evidence="3" key="1">
    <citation type="submission" date="2021-04" db="EMBL/GenBank/DDBJ databases">
        <title>First draft genome resource for Brassicaceae pathogens Fusarium oxysporum f. sp. raphani and Fusarium oxysporum f. sp. rapae.</title>
        <authorList>
            <person name="Asai S."/>
        </authorList>
    </citation>
    <scope>NUCLEOTIDE SEQUENCE</scope>
    <source>
        <strain evidence="3">Tf1208</strain>
    </source>
</reference>
<feature type="compositionally biased region" description="Low complexity" evidence="1">
    <location>
        <begin position="115"/>
        <end position="126"/>
    </location>
</feature>
<gene>
    <name evidence="3" type="ORF">Forpe1208_v003594</name>
</gene>
<sequence length="487" mass="54348">MSLEQFVEQWLDAIPDSFNINTNNPDIYPLQKPHCTKRKRFHRSWSRFTPPPSNGSMSGRRPSPKRKRSASNGQDQEDLDATPRSNQASASASAPPLFNDNPMPLRLGKVPSIPPSESSFASQSSPGTSPGRKGRAKSPVKNNNSLQALDVPVDFVKLGDDGVDVLPPDVHYLYEKLQDINDKEEFIPGEMIDHVKKVIRRVKPGWFKKLQNPQESTRISVLTQELNLLRQIESDAEQCELSDCSEASWNMWVHMPILRHAFSAHPTIRVEPALSAKIASPFVPTANGKAAVVESKMIDFTLLLWLNRGSPRTTSHDAAVPEADVHLMDEIAKTVWKQPVEAQFVNQSTYAPLRFAPIACNIETKTATSANQGKLQLSVWTASWFKRVSEFVPGGNVSTIPLIHVVGHEWHVSFASLHKNHIEIAEELSIGDTRTLLGLYQLVASLRRIGDWIAMTYRKWVEEAFGRYREELAQVDVEGGLGEDGVA</sequence>
<organism evidence="3 4">
    <name type="scientific">Fusarium oxysporum f. sp. rapae</name>
    <dbReference type="NCBI Taxonomy" id="485398"/>
    <lineage>
        <taxon>Eukaryota</taxon>
        <taxon>Fungi</taxon>
        <taxon>Dikarya</taxon>
        <taxon>Ascomycota</taxon>
        <taxon>Pezizomycotina</taxon>
        <taxon>Sordariomycetes</taxon>
        <taxon>Hypocreomycetidae</taxon>
        <taxon>Hypocreales</taxon>
        <taxon>Nectriaceae</taxon>
        <taxon>Fusarium</taxon>
        <taxon>Fusarium oxysporum species complex</taxon>
    </lineage>
</organism>
<dbReference type="Pfam" id="PF20516">
    <property type="entry name" value="PDDEXK_12"/>
    <property type="match status" value="1"/>
</dbReference>
<accession>A0A8J5P883</accession>
<dbReference type="Proteomes" id="UP000694050">
    <property type="component" value="Unassembled WGS sequence"/>
</dbReference>
<protein>
    <recommendedName>
        <fullName evidence="2">PD-(D/E)XK nuclease-like domain-containing protein</fullName>
    </recommendedName>
</protein>
<comment type="caution">
    <text evidence="3">The sequence shown here is derived from an EMBL/GenBank/DDBJ whole genome shotgun (WGS) entry which is preliminary data.</text>
</comment>
<feature type="domain" description="PD-(D/E)XK nuclease-like" evidence="2">
    <location>
        <begin position="212"/>
        <end position="458"/>
    </location>
</feature>
<evidence type="ECO:0000256" key="1">
    <source>
        <dbReference type="SAM" id="MobiDB-lite"/>
    </source>
</evidence>
<dbReference type="AlphaFoldDB" id="A0A8J5P883"/>
<proteinExistence type="predicted"/>
<feature type="region of interest" description="Disordered" evidence="1">
    <location>
        <begin position="23"/>
        <end position="145"/>
    </location>
</feature>
<evidence type="ECO:0000313" key="4">
    <source>
        <dbReference type="Proteomes" id="UP000694050"/>
    </source>
</evidence>
<dbReference type="EMBL" id="JAELUQ010000002">
    <property type="protein sequence ID" value="KAG7419500.1"/>
    <property type="molecule type" value="Genomic_DNA"/>
</dbReference>
<evidence type="ECO:0000259" key="2">
    <source>
        <dbReference type="Pfam" id="PF20516"/>
    </source>
</evidence>
<feature type="compositionally biased region" description="Basic residues" evidence="1">
    <location>
        <begin position="34"/>
        <end position="45"/>
    </location>
</feature>
<dbReference type="InterPro" id="IPR046797">
    <property type="entry name" value="PDDEXK_12"/>
</dbReference>
<name>A0A8J5P883_FUSOX</name>
<evidence type="ECO:0000313" key="3">
    <source>
        <dbReference type="EMBL" id="KAG7419500.1"/>
    </source>
</evidence>